<reference evidence="1" key="1">
    <citation type="submission" date="2018-02" db="EMBL/GenBank/DDBJ databases">
        <title>Rhizophora mucronata_Transcriptome.</title>
        <authorList>
            <person name="Meera S.P."/>
            <person name="Sreeshan A."/>
            <person name="Augustine A."/>
        </authorList>
    </citation>
    <scope>NUCLEOTIDE SEQUENCE</scope>
    <source>
        <tissue evidence="1">Leaf</tissue>
    </source>
</reference>
<dbReference type="EMBL" id="GGEC01055517">
    <property type="protein sequence ID" value="MBX36001.1"/>
    <property type="molecule type" value="Transcribed_RNA"/>
</dbReference>
<protein>
    <submittedName>
        <fullName evidence="1">Uncharacterized protein</fullName>
    </submittedName>
</protein>
<organism evidence="1">
    <name type="scientific">Rhizophora mucronata</name>
    <name type="common">Asiatic mangrove</name>
    <dbReference type="NCBI Taxonomy" id="61149"/>
    <lineage>
        <taxon>Eukaryota</taxon>
        <taxon>Viridiplantae</taxon>
        <taxon>Streptophyta</taxon>
        <taxon>Embryophyta</taxon>
        <taxon>Tracheophyta</taxon>
        <taxon>Spermatophyta</taxon>
        <taxon>Magnoliopsida</taxon>
        <taxon>eudicotyledons</taxon>
        <taxon>Gunneridae</taxon>
        <taxon>Pentapetalae</taxon>
        <taxon>rosids</taxon>
        <taxon>fabids</taxon>
        <taxon>Malpighiales</taxon>
        <taxon>Rhizophoraceae</taxon>
        <taxon>Rhizophora</taxon>
    </lineage>
</organism>
<evidence type="ECO:0000313" key="1">
    <source>
        <dbReference type="EMBL" id="MBX36001.1"/>
    </source>
</evidence>
<accession>A0A2P2N0N4</accession>
<proteinExistence type="predicted"/>
<dbReference type="AlphaFoldDB" id="A0A2P2N0N4"/>
<name>A0A2P2N0N4_RHIMU</name>
<sequence>MSACIASDCRVALIFKFCPVPVIFTFLLYPRSCVVAEKI</sequence>